<feature type="region of interest" description="Disordered" evidence="1">
    <location>
        <begin position="211"/>
        <end position="401"/>
    </location>
</feature>
<protein>
    <submittedName>
        <fullName evidence="2">Uncharacterized protein</fullName>
    </submittedName>
</protein>
<dbReference type="AlphaFoldDB" id="A0A162QJ86"/>
<dbReference type="OrthoDB" id="6356850at2759"/>
<feature type="compositionally biased region" description="Basic residues" evidence="1">
    <location>
        <begin position="258"/>
        <end position="271"/>
    </location>
</feature>
<feature type="region of interest" description="Disordered" evidence="1">
    <location>
        <begin position="608"/>
        <end position="673"/>
    </location>
</feature>
<feature type="compositionally biased region" description="Polar residues" evidence="1">
    <location>
        <begin position="384"/>
        <end position="394"/>
    </location>
</feature>
<feature type="compositionally biased region" description="Acidic residues" evidence="1">
    <location>
        <begin position="294"/>
        <end position="305"/>
    </location>
</feature>
<dbReference type="EMBL" id="LRGB01000327">
    <property type="protein sequence ID" value="KZS19733.1"/>
    <property type="molecule type" value="Genomic_DNA"/>
</dbReference>
<proteinExistence type="predicted"/>
<accession>A0A162QJ86</accession>
<feature type="compositionally biased region" description="Polar residues" evidence="1">
    <location>
        <begin position="338"/>
        <end position="351"/>
    </location>
</feature>
<dbReference type="Proteomes" id="UP000076858">
    <property type="component" value="Unassembled WGS sequence"/>
</dbReference>
<reference evidence="2 3" key="1">
    <citation type="submission" date="2016-03" db="EMBL/GenBank/DDBJ databases">
        <title>EvidentialGene: Evidence-directed Construction of Genes on Genomes.</title>
        <authorList>
            <person name="Gilbert D.G."/>
            <person name="Choi J.-H."/>
            <person name="Mockaitis K."/>
            <person name="Colbourne J."/>
            <person name="Pfrender M."/>
        </authorList>
    </citation>
    <scope>NUCLEOTIDE SEQUENCE [LARGE SCALE GENOMIC DNA]</scope>
    <source>
        <strain evidence="2 3">Xinb3</strain>
        <tissue evidence="2">Complete organism</tissue>
    </source>
</reference>
<sequence>MFYIFSNNPMLNVVDALLQLYCVTDFSFVRKRKAEEESLRDDSNSSSSGTKKALKQLAEDEAAYSVENLDSRVTHHNQPILMSVYNDPVTQQEMLIILCVLPIGATTVRFTLVGSGPGSRLAIIDYLWPPIAFEIENLFAEEIKQGEIPDCHPKIIALKEDLKFTLEYLSEAPKGSIELALPIPVQTASNTIKRNDSWAVARSLLRKPVEQSDINTETDSARTSKRKRTPKIPYSPNQSSADGEDSDDKTDSAQGEKQKRKISNQAKKLKLTAKSQKPKKDECRTLSPLRDFDDLSNSENGEETDVPLKKQTNKVQSKTTHSDQSYTNEEDEPLMEDISNQVEKINKQKQAGATKKVYAPSGKSDRGNTQPVSKIAHDSKKAATLTQGGSNSAKPKNAVPRKTQQVYFKEALAYKETGTKSTRGKDKTSSSVCSNALVLRDINNTKPGERLKSSMSNSPVMDFQSKPAATSQVKERFSENAQLAEGSKATSLIKVEKFIIQHLTGISKKNEQRFDSIDVKLDLILEQLLNGVRSVSLEEANVHIPFDSYEEWMDLEKVLANRDTAIALLGRTERKPPVLNSEMFKVAVAAVCSHPVYAKADKKQIESPSKQLIWQSNKRHSRECQKAGDLNSNDSDMTRKCKQDEDDYEKKNKSSDDEDETGLLHNETLESID</sequence>
<evidence type="ECO:0000313" key="3">
    <source>
        <dbReference type="Proteomes" id="UP000076858"/>
    </source>
</evidence>
<comment type="caution">
    <text evidence="2">The sequence shown here is derived from an EMBL/GenBank/DDBJ whole genome shotgun (WGS) entry which is preliminary data.</text>
</comment>
<organism evidence="2 3">
    <name type="scientific">Daphnia magna</name>
    <dbReference type="NCBI Taxonomy" id="35525"/>
    <lineage>
        <taxon>Eukaryota</taxon>
        <taxon>Metazoa</taxon>
        <taxon>Ecdysozoa</taxon>
        <taxon>Arthropoda</taxon>
        <taxon>Crustacea</taxon>
        <taxon>Branchiopoda</taxon>
        <taxon>Diplostraca</taxon>
        <taxon>Cladocera</taxon>
        <taxon>Anomopoda</taxon>
        <taxon>Daphniidae</taxon>
        <taxon>Daphnia</taxon>
    </lineage>
</organism>
<name>A0A162QJ86_9CRUS</name>
<feature type="compositionally biased region" description="Basic and acidic residues" evidence="1">
    <location>
        <begin position="636"/>
        <end position="655"/>
    </location>
</feature>
<evidence type="ECO:0000256" key="1">
    <source>
        <dbReference type="SAM" id="MobiDB-lite"/>
    </source>
</evidence>
<evidence type="ECO:0000313" key="2">
    <source>
        <dbReference type="EMBL" id="KZS19733.1"/>
    </source>
</evidence>
<keyword evidence="3" id="KW-1185">Reference proteome</keyword>
<gene>
    <name evidence="2" type="ORF">APZ42_013748</name>
</gene>
<feature type="compositionally biased region" description="Polar residues" evidence="1">
    <location>
        <begin position="313"/>
        <end position="327"/>
    </location>
</feature>